<feature type="compositionally biased region" description="Low complexity" evidence="1">
    <location>
        <begin position="92"/>
        <end position="109"/>
    </location>
</feature>
<accession>A0A9D4FCX3</accession>
<dbReference type="EMBL" id="JAIWYP010000007">
    <property type="protein sequence ID" value="KAH3795987.1"/>
    <property type="molecule type" value="Genomic_DNA"/>
</dbReference>
<evidence type="ECO:0000313" key="3">
    <source>
        <dbReference type="Proteomes" id="UP000828390"/>
    </source>
</evidence>
<dbReference type="Proteomes" id="UP000828390">
    <property type="component" value="Unassembled WGS sequence"/>
</dbReference>
<organism evidence="2 3">
    <name type="scientific">Dreissena polymorpha</name>
    <name type="common">Zebra mussel</name>
    <name type="synonym">Mytilus polymorpha</name>
    <dbReference type="NCBI Taxonomy" id="45954"/>
    <lineage>
        <taxon>Eukaryota</taxon>
        <taxon>Metazoa</taxon>
        <taxon>Spiralia</taxon>
        <taxon>Lophotrochozoa</taxon>
        <taxon>Mollusca</taxon>
        <taxon>Bivalvia</taxon>
        <taxon>Autobranchia</taxon>
        <taxon>Heteroconchia</taxon>
        <taxon>Euheterodonta</taxon>
        <taxon>Imparidentia</taxon>
        <taxon>Neoheterodontei</taxon>
        <taxon>Myida</taxon>
        <taxon>Dreissenoidea</taxon>
        <taxon>Dreissenidae</taxon>
        <taxon>Dreissena</taxon>
    </lineage>
</organism>
<proteinExistence type="predicted"/>
<evidence type="ECO:0000256" key="1">
    <source>
        <dbReference type="SAM" id="MobiDB-lite"/>
    </source>
</evidence>
<name>A0A9D4FCX3_DREPO</name>
<comment type="caution">
    <text evidence="2">The sequence shown here is derived from an EMBL/GenBank/DDBJ whole genome shotgun (WGS) entry which is preliminary data.</text>
</comment>
<sequence>MRRKSGSVANTAVVKLGMAFFVTDDCPYQETVETYNRCVDMDEEKTRKNRKEKKDGKFFKFVKKHFLQRKGSSNDVKEIHLVPEGEELKWASRSAGSAQSRSSSDTTGSEGDKMKVVHDMAEEYIQEDV</sequence>
<keyword evidence="3" id="KW-1185">Reference proteome</keyword>
<gene>
    <name evidence="2" type="ORF">DPMN_149551</name>
</gene>
<dbReference type="AlphaFoldDB" id="A0A9D4FCX3"/>
<feature type="region of interest" description="Disordered" evidence="1">
    <location>
        <begin position="90"/>
        <end position="116"/>
    </location>
</feature>
<reference evidence="2" key="1">
    <citation type="journal article" date="2019" name="bioRxiv">
        <title>The Genome of the Zebra Mussel, Dreissena polymorpha: A Resource for Invasive Species Research.</title>
        <authorList>
            <person name="McCartney M.A."/>
            <person name="Auch B."/>
            <person name="Kono T."/>
            <person name="Mallez S."/>
            <person name="Zhang Y."/>
            <person name="Obille A."/>
            <person name="Becker A."/>
            <person name="Abrahante J.E."/>
            <person name="Garbe J."/>
            <person name="Badalamenti J.P."/>
            <person name="Herman A."/>
            <person name="Mangelson H."/>
            <person name="Liachko I."/>
            <person name="Sullivan S."/>
            <person name="Sone E.D."/>
            <person name="Koren S."/>
            <person name="Silverstein K.A.T."/>
            <person name="Beckman K.B."/>
            <person name="Gohl D.M."/>
        </authorList>
    </citation>
    <scope>NUCLEOTIDE SEQUENCE</scope>
    <source>
        <strain evidence="2">Duluth1</strain>
        <tissue evidence="2">Whole animal</tissue>
    </source>
</reference>
<protein>
    <submittedName>
        <fullName evidence="2">Uncharacterized protein</fullName>
    </submittedName>
</protein>
<reference evidence="2" key="2">
    <citation type="submission" date="2020-11" db="EMBL/GenBank/DDBJ databases">
        <authorList>
            <person name="McCartney M.A."/>
            <person name="Auch B."/>
            <person name="Kono T."/>
            <person name="Mallez S."/>
            <person name="Becker A."/>
            <person name="Gohl D.M."/>
            <person name="Silverstein K.A.T."/>
            <person name="Koren S."/>
            <person name="Bechman K.B."/>
            <person name="Herman A."/>
            <person name="Abrahante J.E."/>
            <person name="Garbe J."/>
        </authorList>
    </citation>
    <scope>NUCLEOTIDE SEQUENCE</scope>
    <source>
        <strain evidence="2">Duluth1</strain>
        <tissue evidence="2">Whole animal</tissue>
    </source>
</reference>
<dbReference type="OrthoDB" id="6154490at2759"/>
<evidence type="ECO:0000313" key="2">
    <source>
        <dbReference type="EMBL" id="KAH3795987.1"/>
    </source>
</evidence>